<comment type="caution">
    <text evidence="5">The sequence shown here is derived from an EMBL/GenBank/DDBJ whole genome shotgun (WGS) entry which is preliminary data.</text>
</comment>
<dbReference type="Gene3D" id="1.25.40.20">
    <property type="entry name" value="Ankyrin repeat-containing domain"/>
    <property type="match status" value="1"/>
</dbReference>
<dbReference type="InterPro" id="IPR054471">
    <property type="entry name" value="GPIID_WHD"/>
</dbReference>
<feature type="repeat" description="ANK" evidence="2">
    <location>
        <begin position="582"/>
        <end position="614"/>
    </location>
</feature>
<dbReference type="PROSITE" id="PS50088">
    <property type="entry name" value="ANK_REPEAT"/>
    <property type="match status" value="6"/>
</dbReference>
<evidence type="ECO:0000259" key="3">
    <source>
        <dbReference type="Pfam" id="PF22939"/>
    </source>
</evidence>
<feature type="domain" description="Nephrocystin 3-like N-terminal" evidence="4">
    <location>
        <begin position="59"/>
        <end position="221"/>
    </location>
</feature>
<protein>
    <submittedName>
        <fullName evidence="5">Ankyrin repeat-containing domain protein</fullName>
    </submittedName>
</protein>
<dbReference type="PROSITE" id="PS50297">
    <property type="entry name" value="ANK_REP_REGION"/>
    <property type="match status" value="5"/>
</dbReference>
<dbReference type="Pfam" id="PF12796">
    <property type="entry name" value="Ank_2"/>
    <property type="match status" value="2"/>
</dbReference>
<accession>A0A8K0SAN0</accession>
<reference evidence="5" key="1">
    <citation type="journal article" date="2021" name="Nat. Commun.">
        <title>Genetic determinants of endophytism in the Arabidopsis root mycobiome.</title>
        <authorList>
            <person name="Mesny F."/>
            <person name="Miyauchi S."/>
            <person name="Thiergart T."/>
            <person name="Pickel B."/>
            <person name="Atanasova L."/>
            <person name="Karlsson M."/>
            <person name="Huettel B."/>
            <person name="Barry K.W."/>
            <person name="Haridas S."/>
            <person name="Chen C."/>
            <person name="Bauer D."/>
            <person name="Andreopoulos W."/>
            <person name="Pangilinan J."/>
            <person name="LaButti K."/>
            <person name="Riley R."/>
            <person name="Lipzen A."/>
            <person name="Clum A."/>
            <person name="Drula E."/>
            <person name="Henrissat B."/>
            <person name="Kohler A."/>
            <person name="Grigoriev I.V."/>
            <person name="Martin F.M."/>
            <person name="Hacquard S."/>
        </authorList>
    </citation>
    <scope>NUCLEOTIDE SEQUENCE</scope>
    <source>
        <strain evidence="5">MPI-CAGE-CH-0235</strain>
    </source>
</reference>
<feature type="repeat" description="ANK" evidence="2">
    <location>
        <begin position="549"/>
        <end position="581"/>
    </location>
</feature>
<feature type="repeat" description="ANK" evidence="2">
    <location>
        <begin position="650"/>
        <end position="682"/>
    </location>
</feature>
<dbReference type="InterPro" id="IPR027417">
    <property type="entry name" value="P-loop_NTPase"/>
</dbReference>
<dbReference type="InterPro" id="IPR036770">
    <property type="entry name" value="Ankyrin_rpt-contain_sf"/>
</dbReference>
<dbReference type="Proteomes" id="UP000813444">
    <property type="component" value="Unassembled WGS sequence"/>
</dbReference>
<gene>
    <name evidence="5" type="ORF">B0I35DRAFT_365186</name>
</gene>
<name>A0A8K0SAN0_9HYPO</name>
<evidence type="ECO:0000259" key="4">
    <source>
        <dbReference type="Pfam" id="PF24883"/>
    </source>
</evidence>
<feature type="repeat" description="ANK" evidence="2">
    <location>
        <begin position="683"/>
        <end position="715"/>
    </location>
</feature>
<keyword evidence="6" id="KW-1185">Reference proteome</keyword>
<proteinExistence type="predicted"/>
<dbReference type="Pfam" id="PF22939">
    <property type="entry name" value="WHD_GPIID"/>
    <property type="match status" value="1"/>
</dbReference>
<dbReference type="PANTHER" id="PTHR10039:SF15">
    <property type="entry name" value="NACHT DOMAIN-CONTAINING PROTEIN"/>
    <property type="match status" value="1"/>
</dbReference>
<dbReference type="Pfam" id="PF00023">
    <property type="entry name" value="Ank"/>
    <property type="match status" value="1"/>
</dbReference>
<feature type="domain" description="GPI inositol-deacylase winged helix" evidence="3">
    <location>
        <begin position="339"/>
        <end position="417"/>
    </location>
</feature>
<evidence type="ECO:0000256" key="1">
    <source>
        <dbReference type="ARBA" id="ARBA00022737"/>
    </source>
</evidence>
<keyword evidence="2" id="KW-0040">ANK repeat</keyword>
<dbReference type="Gene3D" id="3.40.50.300">
    <property type="entry name" value="P-loop containing nucleotide triphosphate hydrolases"/>
    <property type="match status" value="1"/>
</dbReference>
<dbReference type="EMBL" id="JAGPNK010000036">
    <property type="protein sequence ID" value="KAH7303274.1"/>
    <property type="molecule type" value="Genomic_DNA"/>
</dbReference>
<dbReference type="Pfam" id="PF24883">
    <property type="entry name" value="NPHP3_N"/>
    <property type="match status" value="1"/>
</dbReference>
<dbReference type="SMART" id="SM00248">
    <property type="entry name" value="ANK"/>
    <property type="match status" value="7"/>
</dbReference>
<dbReference type="InterPro" id="IPR002110">
    <property type="entry name" value="Ankyrin_rpt"/>
</dbReference>
<feature type="non-terminal residue" evidence="5">
    <location>
        <position position="754"/>
    </location>
</feature>
<dbReference type="OrthoDB" id="448455at2759"/>
<organism evidence="5 6">
    <name type="scientific">Stachybotrys elegans</name>
    <dbReference type="NCBI Taxonomy" id="80388"/>
    <lineage>
        <taxon>Eukaryota</taxon>
        <taxon>Fungi</taxon>
        <taxon>Dikarya</taxon>
        <taxon>Ascomycota</taxon>
        <taxon>Pezizomycotina</taxon>
        <taxon>Sordariomycetes</taxon>
        <taxon>Hypocreomycetidae</taxon>
        <taxon>Hypocreales</taxon>
        <taxon>Stachybotryaceae</taxon>
        <taxon>Stachybotrys</taxon>
    </lineage>
</organism>
<evidence type="ECO:0000313" key="5">
    <source>
        <dbReference type="EMBL" id="KAH7303274.1"/>
    </source>
</evidence>
<feature type="repeat" description="ANK" evidence="2">
    <location>
        <begin position="516"/>
        <end position="548"/>
    </location>
</feature>
<dbReference type="InterPro" id="IPR056884">
    <property type="entry name" value="NPHP3-like_N"/>
</dbReference>
<evidence type="ECO:0000256" key="2">
    <source>
        <dbReference type="PROSITE-ProRule" id="PRU00023"/>
    </source>
</evidence>
<keyword evidence="1" id="KW-0677">Repeat</keyword>
<dbReference type="SUPFAM" id="SSF52540">
    <property type="entry name" value="P-loop containing nucleoside triphosphate hydrolases"/>
    <property type="match status" value="1"/>
</dbReference>
<dbReference type="SUPFAM" id="SSF48403">
    <property type="entry name" value="Ankyrin repeat"/>
    <property type="match status" value="1"/>
</dbReference>
<dbReference type="PANTHER" id="PTHR10039">
    <property type="entry name" value="AMELOGENIN"/>
    <property type="match status" value="1"/>
</dbReference>
<dbReference type="AlphaFoldDB" id="A0A8K0SAN0"/>
<feature type="repeat" description="ANK" evidence="2">
    <location>
        <begin position="716"/>
        <end position="748"/>
    </location>
</feature>
<sequence length="754" mass="84364">MPIALLSSLSSPITWNTHQKIVTLVEYKSTQEDQQLLAWLTQLDFGTRHTERLRRREPGTGTWLYASDQFQAWLDEPQTTLLCPGMPGAGKSFLASIAIEYLQQIYSNDRDTSVPFLLCDFSSQQEQFPEDLLANLLRQLIQNRPIPMDLRELFVQYKSKPPGCRPLMDELIGYLHTAMALYDRVFLIIDALDEHGTENRTRLLREIFRLQADFRLNVLATLRPIQELLSEFEESGSTLHVLEIRAREDDIRKFLDSKLKTNLHFLRRRPEQIRLMVQEEVKLNISQAADGMFLLAVLYLDSITKCRNVDNVRKFIIELPKGPDAYGKIYCNTMVRIQSRETRYLAIQVLSWVAWAKRPLTAQELQHALVITEGSMSLDEDNMTDAEDLVSSCEGLVTLDYKTNIVELVHSTTREYLETIRDTCFPTVENDILSVCLELLSSTDFQKGGCKTDAEFEERLRDYPLYDYASHYWGDHARNTTAMEESLLGFLEDVPKVDAASQCQLTYRGRCQSVPVGVTGVHLAAMYGLDNIADILLANGCGADLRTSYGQSPLFFAVACGSQSTVAILLRHNAQMDSADMFGRTALSFAAEYGQLEIAKNLISHGARVDLKDGFGRSPLSDASEAGHEAMARYLLENFPNVQADQKENSGRTPLWRAASKGHWGVARLLAAHGANTDTHLQGGTTLLGWAAENGNRDALDNLIAMGANVNFADGDGRTPLSRAAEEGSSLIVTTLLANGADSSLEDEDGWTPL</sequence>
<evidence type="ECO:0000313" key="6">
    <source>
        <dbReference type="Proteomes" id="UP000813444"/>
    </source>
</evidence>